<dbReference type="InterPro" id="IPR006530">
    <property type="entry name" value="YD"/>
</dbReference>
<organism evidence="8">
    <name type="scientific">Streptomyces sp. R11</name>
    <dbReference type="NCBI Taxonomy" id="3238625"/>
    <lineage>
        <taxon>Bacteria</taxon>
        <taxon>Bacillati</taxon>
        <taxon>Actinomycetota</taxon>
        <taxon>Actinomycetes</taxon>
        <taxon>Kitasatosporales</taxon>
        <taxon>Streptomycetaceae</taxon>
        <taxon>Streptomyces</taxon>
    </lineage>
</organism>
<feature type="compositionally biased region" description="Gly residues" evidence="6">
    <location>
        <begin position="2023"/>
        <end position="2046"/>
    </location>
</feature>
<dbReference type="PANTHER" id="PTHR32305:SF15">
    <property type="entry name" value="PROTEIN RHSA-RELATED"/>
    <property type="match status" value="1"/>
</dbReference>
<evidence type="ECO:0000259" key="7">
    <source>
        <dbReference type="Pfam" id="PF25023"/>
    </source>
</evidence>
<feature type="region of interest" description="Disordered" evidence="6">
    <location>
        <begin position="961"/>
        <end position="987"/>
    </location>
</feature>
<dbReference type="Gene3D" id="2.180.10.10">
    <property type="entry name" value="RHS repeat-associated core"/>
    <property type="match status" value="2"/>
</dbReference>
<gene>
    <name evidence="8" type="ORF">AB5J55_43575</name>
</gene>
<evidence type="ECO:0000256" key="5">
    <source>
        <dbReference type="ARBA" id="ARBA00023026"/>
    </source>
</evidence>
<evidence type="ECO:0000313" key="8">
    <source>
        <dbReference type="EMBL" id="XDQ15973.1"/>
    </source>
</evidence>
<feature type="domain" description="Teneurin-like YD-shell" evidence="7">
    <location>
        <begin position="1551"/>
        <end position="1855"/>
    </location>
</feature>
<keyword evidence="4" id="KW-0677">Repeat</keyword>
<dbReference type="Pfam" id="PF13517">
    <property type="entry name" value="FG-GAP_3"/>
    <property type="match status" value="1"/>
</dbReference>
<dbReference type="RefSeq" id="WP_369275897.1">
    <property type="nucleotide sequence ID" value="NZ_CP163432.1"/>
</dbReference>
<dbReference type="NCBIfam" id="TIGR01643">
    <property type="entry name" value="YD_repeat_2x"/>
    <property type="match status" value="1"/>
</dbReference>
<dbReference type="GO" id="GO:0005737">
    <property type="term" value="C:cytoplasm"/>
    <property type="evidence" value="ECO:0007669"/>
    <property type="project" value="InterPro"/>
</dbReference>
<name>A0AB39NBY2_9ACTN</name>
<evidence type="ECO:0000256" key="1">
    <source>
        <dbReference type="ARBA" id="ARBA00004613"/>
    </source>
</evidence>
<evidence type="ECO:0000256" key="4">
    <source>
        <dbReference type="ARBA" id="ARBA00022737"/>
    </source>
</evidence>
<dbReference type="InterPro" id="IPR056823">
    <property type="entry name" value="TEN-like_YD-shell"/>
</dbReference>
<proteinExistence type="predicted"/>
<keyword evidence="2" id="KW-0964">Secreted</keyword>
<dbReference type="SUPFAM" id="SSF69318">
    <property type="entry name" value="Integrin alpha N-terminal domain"/>
    <property type="match status" value="1"/>
</dbReference>
<dbReference type="Pfam" id="PF05593">
    <property type="entry name" value="RHS_repeat"/>
    <property type="match status" value="2"/>
</dbReference>
<evidence type="ECO:0000256" key="3">
    <source>
        <dbReference type="ARBA" id="ARBA00022729"/>
    </source>
</evidence>
<sequence length="2187" mass="235180">MAVVMAVGAGVLPVLPVGGLSASAAGGVSPVVSAGGVALGGTPGVVSVGEGGSARYEVPLDVVPGRGGFEPELSLRYSSDGQDGLVGVGFGLSGLSQISRCDRTHADDGGAMGVQLDDTDRFCLNGQKLVAVSGVYGAHGTEYRTERDTHVRVKSFREWAAPSTVKGPSYFTVETPDGTVQRYGGSEGTAQVTSGTVDMANVSWAIERAEDRAGNRIVYKYATRVASASWPSELERWVTSIEYGHGDKLDRRVDFSYELRPDKRFGFAFGGRRENLRRLTMVTMRVLDGAVWKKARTYELSYDNSGVTKRSRLAQLEECGVVADECKRPTVFKWSAGASGFATGVTQASSTQSLVPSTRDSQLIAADLNGDGRTDLAWPEEGTWKYLFAEPSSTGDVYRKHVNGDAQVSGPKATAFPIDYNLDGRVDLLPRLVGNSTWRPVLTMPGGGVQRVKTDFVSAFSQVFNDAGAKMGDFDGDGYQDVLEFKRAPDGVAWSWKWRLRSGTVNPLIDSADPFDDKAFGPQKTPGNGLGSPTDVVVADINADGRDEVLTPTGAHDLVKDTFSAGKGPGNDDFKLDMKLVDLNGDGFLDLVTNGLNGEKKNTLYYRLNKGNGQFSIPALPMNIGAGGFTAAELVDYDGDGRQDLLLPRASTLPSTGGAQYVGLDVVRAAFNDDGTMSFTKTPTKVSFAARSLDSLKSQGTRVVDADGDGLDDVVLVDRPDPGASGPVNLRLFSHLSGGSLAGDKPDLLYQVYEGTQAPKPSLGVLPPTVTFKYAPLTDSSVYDRGECLRQIGTSCLSGGGMYVVKQVRRDAGLNQPSGAELVSNYFYRTGRVSKTARGFLGFAERRVTTTATGASPHGPVVERSFYSNTDYTRHPQLTERWLIRQLPNARQSLQRTNITWATQFPVAAAKNTMFHFPYQSEHRSYEFPTISGLSTYLPAAFDAQGKTAFKRTLETVTGMDPYGNAGKKTTESSGGGAKSRTEVTTTPDVDTGEAWLVSRPKRVETKDTVLDAETQQPKAQTRTVDYTYEPGTDRIKQKKSYASQTAPGRVLTTDFTYDTSGNIASRTVTDTKSGAKRETGYTYDAAGYPHTVTNAAGHTATTLYDPVLGKAGARIDANGLRTDYIFDSLGRLRTTRQPSGAETQTSYALETVGNEYLIRTDTKDGTGAHTQTVTDRAGRVLIERFKGFDGTMRERTRTHEPEGRLTAQTVYHPAGAAGPHDKITYTYDDTGRLIKQTEPGSVSRTWAYDGLKVTATDARGTVRTTELNDRGKLVRAVDGSGDSATKRLYTYGPFDTLTSSRVDGVDKTQSTFTYDGQGALITSTDAERGTTTHTYNAFGELISAKDAAGRETTVTYDTLGRETKRTVTKDGATRSTASHTWDSDGTRTRKGLLMETRLTDHTGGGHTTSSSYVYDALSRTESVTHTLPKEGNPSQSESLNFGYSYDTFNRITQQRYPKLNGQQAAATVAYTYASAADSNGRLTSVKAGTQTLWELKETDEQDRPTIEQAGDGTIDHTSLDWNSAVLARQVTTAADDVNPGQDLFLETYDYDAEGNLSERSRDGVAEKFTYDPLGRLSITTLVTPQATDKTDFFTYDKLGNITSSKRRGTYTYDPAKPTQVTGVKGGLFGDRTYGYDAVGNQTVRPEGQVKYNDFNLPATLTPASKTGATSFLYYPSGERARKTSPAGTTTYVPGLYEREHAKGQTEHRFLIPVAGRTALALTYLEEDTIPLAVPGPTLYTHTDRLGSTSLVTTDKAAGAGHHADVVEQRSYDAFGKLRSPDLNKGDTGYTDGIQPAALDEGYTGHTDDRELGLVNMRGRIYDPELGRFLTPDPNIDGSNTTQAFNRYTYVSNNPLTNTDPNGFEECTECQWGEGSGTTPAEDLMNDWAAEDEAFFNGGEYGISPVNPNSPRSNQQETNADRYFNNRDAQAQARREYERKKQQERIDALVAQAKLEGLVKEWKERESQTRELQRQVRDEAGSLYAQQDVCDPTHCPTTDITTDTGGYCSEETTCTATAEAGASGAGGAGGSGGSGGAAQGYSGAGGAPELETAPPAEFTGLFLIGGVEPFAIATPSSLPVGLSFTAGTNIRGGVDKDLQGFWGASVYAGIGLRIGPSGGPSAGKHLWSGSFSGTTLTGWDWRSSGGAWQNAGVGWMAPGGGAAVANPYGAPLWIVQHGPFYGGWGHF</sequence>
<dbReference type="InterPro" id="IPR003284">
    <property type="entry name" value="Sal_SpvB"/>
</dbReference>
<feature type="region of interest" description="Disordered" evidence="6">
    <location>
        <begin position="1366"/>
        <end position="1387"/>
    </location>
</feature>
<dbReference type="InterPro" id="IPR050708">
    <property type="entry name" value="T6SS_VgrG/RHS"/>
</dbReference>
<dbReference type="Pfam" id="PF03534">
    <property type="entry name" value="SpvB"/>
    <property type="match status" value="1"/>
</dbReference>
<dbReference type="PANTHER" id="PTHR32305">
    <property type="match status" value="1"/>
</dbReference>
<dbReference type="GO" id="GO:0005576">
    <property type="term" value="C:extracellular region"/>
    <property type="evidence" value="ECO:0007669"/>
    <property type="project" value="UniProtKB-SubCell"/>
</dbReference>
<accession>A0AB39NBY2</accession>
<protein>
    <submittedName>
        <fullName evidence="8">FG-GAP-like repeat-containing protein</fullName>
    </submittedName>
</protein>
<evidence type="ECO:0000256" key="6">
    <source>
        <dbReference type="SAM" id="MobiDB-lite"/>
    </source>
</evidence>
<dbReference type="Pfam" id="PF25023">
    <property type="entry name" value="TEN_YD-shell"/>
    <property type="match status" value="1"/>
</dbReference>
<dbReference type="NCBIfam" id="TIGR03696">
    <property type="entry name" value="Rhs_assc_core"/>
    <property type="match status" value="1"/>
</dbReference>
<dbReference type="EMBL" id="CP163432">
    <property type="protein sequence ID" value="XDQ15973.1"/>
    <property type="molecule type" value="Genomic_DNA"/>
</dbReference>
<reference evidence="8" key="1">
    <citation type="submission" date="2024-07" db="EMBL/GenBank/DDBJ databases">
        <authorList>
            <person name="Yu S.T."/>
        </authorList>
    </citation>
    <scope>NUCLEOTIDE SEQUENCE</scope>
    <source>
        <strain evidence="8">R11</strain>
    </source>
</reference>
<keyword evidence="5" id="KW-0843">Virulence</keyword>
<dbReference type="InterPro" id="IPR031325">
    <property type="entry name" value="RHS_repeat"/>
</dbReference>
<dbReference type="Gene3D" id="2.130.10.130">
    <property type="entry name" value="Integrin alpha, N-terminal"/>
    <property type="match status" value="1"/>
</dbReference>
<comment type="subcellular location">
    <subcellularLocation>
        <location evidence="1">Secreted</location>
    </subcellularLocation>
</comment>
<keyword evidence="3" id="KW-0732">Signal</keyword>
<dbReference type="InterPro" id="IPR022385">
    <property type="entry name" value="Rhs_assc_core"/>
</dbReference>
<feature type="region of interest" description="Disordered" evidence="6">
    <location>
        <begin position="2022"/>
        <end position="2052"/>
    </location>
</feature>
<dbReference type="InterPro" id="IPR013517">
    <property type="entry name" value="FG-GAP"/>
</dbReference>
<evidence type="ECO:0000256" key="2">
    <source>
        <dbReference type="ARBA" id="ARBA00022525"/>
    </source>
</evidence>
<dbReference type="InterPro" id="IPR028994">
    <property type="entry name" value="Integrin_alpha_N"/>
</dbReference>